<dbReference type="UCSC" id="uc060zip.1">
    <property type="organism name" value="human"/>
</dbReference>
<reference evidence="1 2" key="1">
    <citation type="journal article" date="2001" name="Nature">
        <title>Initial sequencing and analysis of the human genome.</title>
        <authorList>
            <consortium name="International Human Genome Sequencing Consortium"/>
            <person name="Lander E.S."/>
            <person name="Linton L.M."/>
            <person name="Birren B."/>
            <person name="Nusbaum C."/>
            <person name="Zody M.C."/>
            <person name="Baldwin J."/>
            <person name="Devon K."/>
            <person name="Dewar K."/>
            <person name="Doyle M."/>
            <person name="FitzHugh W."/>
            <person name="Funke R."/>
            <person name="Gage D."/>
            <person name="Harris K."/>
            <person name="Heaford A."/>
            <person name="Howland J."/>
            <person name="Kann L."/>
            <person name="Lehoczky J."/>
            <person name="LeVine R."/>
            <person name="McEwan P."/>
            <person name="McKernan K."/>
            <person name="Meldrim J."/>
            <person name="Mesirov J.P."/>
            <person name="Miranda C."/>
            <person name="Morris W."/>
            <person name="Naylor J."/>
            <person name="Raymond C."/>
            <person name="Rosetti M."/>
            <person name="Santos R."/>
            <person name="Sheridan A."/>
            <person name="Sougnez C."/>
            <person name="Stange-Thomann N."/>
            <person name="Stojanovic N."/>
            <person name="Subramanian A."/>
            <person name="Wyman D."/>
            <person name="Rogers J."/>
            <person name="Sulston J."/>
            <person name="Ainscough R."/>
            <person name="Beck S."/>
            <person name="Bentley D."/>
            <person name="Burton J."/>
            <person name="Clee C."/>
            <person name="Carter N."/>
            <person name="Coulson A."/>
            <person name="Deadman R."/>
            <person name="Deloukas P."/>
            <person name="Dunham A."/>
            <person name="Dunham I."/>
            <person name="Durbin R."/>
            <person name="French L."/>
            <person name="Grafham D."/>
            <person name="Gregory S."/>
            <person name="Hubbard T."/>
            <person name="Humphray S."/>
            <person name="Hunt A."/>
            <person name="Jones M."/>
            <person name="Lloyd C."/>
            <person name="McMurray A."/>
            <person name="Matthews L."/>
            <person name="Mercer S."/>
            <person name="Milne S."/>
            <person name="Mullikin J.C."/>
            <person name="Mungall A."/>
            <person name="Plumb R."/>
            <person name="Ross M."/>
            <person name="Shownkeen R."/>
            <person name="Sims S."/>
            <person name="Waterston R.H."/>
            <person name="Wilson R.K."/>
            <person name="Hillier L.W."/>
            <person name="McPherson J.D."/>
            <person name="Marra M.A."/>
            <person name="Mardis E.R."/>
            <person name="Fulton L.A."/>
            <person name="Chinwalla A.T."/>
            <person name="Pepin K.H."/>
            <person name="Gish W.R."/>
            <person name="Chissoe S.L."/>
            <person name="Wendl M.C."/>
            <person name="Delehaunty K.D."/>
            <person name="Miner T.L."/>
            <person name="Delehaunty A."/>
            <person name="Kramer J.B."/>
            <person name="Cook L.L."/>
            <person name="Fulton R.S."/>
            <person name="Johnson D.L."/>
            <person name="Minx P.J."/>
            <person name="Clifton S.W."/>
            <person name="Hawkins T."/>
            <person name="Branscomb E."/>
            <person name="Predki P."/>
            <person name="Richardson P."/>
            <person name="Wenning S."/>
            <person name="Slezak T."/>
            <person name="Doggett N."/>
            <person name="Cheng J.F."/>
            <person name="Olsen A."/>
            <person name="Lucas S."/>
            <person name="Elkin C."/>
            <person name="Uberbacher E."/>
            <person name="Frazier M."/>
            <person name="Gibbs R.A."/>
            <person name="Muzny D.M."/>
            <person name="Scherer S.E."/>
            <person name="Bouck J.B."/>
            <person name="Sodergren E.J."/>
            <person name="Worley K.C."/>
            <person name="Rives C.M."/>
            <person name="Gorrell J.H."/>
            <person name="Metzker M.L."/>
            <person name="Naylor S.L."/>
            <person name="Kucherlapati R.S."/>
            <person name="Nelson D.L."/>
            <person name="Weinstock G.M."/>
            <person name="Sakaki Y."/>
            <person name="Fujiyama A."/>
            <person name="Hattori M."/>
            <person name="Yada T."/>
            <person name="Toyoda A."/>
            <person name="Itoh T."/>
            <person name="Kawagoe C."/>
            <person name="Watanabe H."/>
            <person name="Totoki Y."/>
            <person name="Taylor T."/>
            <person name="Weissenbach J."/>
            <person name="Heilig R."/>
            <person name="Saurin W."/>
            <person name="Artiguenave F."/>
            <person name="Brottier P."/>
            <person name="Bruls T."/>
            <person name="Pelletier E."/>
            <person name="Robert C."/>
            <person name="Wincker P."/>
            <person name="Smith D.R."/>
            <person name="Doucette-Stamm L."/>
            <person name="Rubenfield M."/>
            <person name="Weinstock K."/>
            <person name="Lee H.M."/>
            <person name="Dubois J."/>
            <person name="Rosenthal A."/>
            <person name="Platzer M."/>
            <person name="Nyakatura G."/>
            <person name="Taudien S."/>
            <person name="Rump A."/>
            <person name="Yang H."/>
            <person name="Yu J."/>
            <person name="Wang J."/>
            <person name="Huang G."/>
            <person name="Gu J."/>
            <person name="Hood L."/>
            <person name="Rowen L."/>
            <person name="Madan A."/>
            <person name="Qin S."/>
            <person name="Davis R.W."/>
            <person name="Federspiel N.A."/>
            <person name="Abola A.P."/>
            <person name="Proctor M.J."/>
            <person name="Myers R.M."/>
            <person name="Schmutz J."/>
            <person name="Dickson M."/>
            <person name="Grimwood J."/>
            <person name="Cox D.R."/>
            <person name="Olson M.V."/>
            <person name="Kaul R."/>
            <person name="Raymond C."/>
            <person name="Shimizu N."/>
            <person name="Kawasaki K."/>
            <person name="Minoshima S."/>
            <person name="Evans G.A."/>
            <person name="Athanasiou M."/>
            <person name="Schultz R."/>
            <person name="Roe B.A."/>
            <person name="Chen F."/>
            <person name="Pan H."/>
            <person name="Ramser J."/>
            <person name="Lehrach H."/>
            <person name="Reinhardt R."/>
            <person name="McCombie W.R."/>
            <person name="de la Bastide M."/>
            <person name="Dedhia N."/>
            <person name="Blocker H."/>
            <person name="Hornischer K."/>
            <person name="Nordsiek G."/>
            <person name="Agarwala R."/>
            <person name="Aravind L."/>
            <person name="Bailey J.A."/>
            <person name="Bateman A."/>
            <person name="Batzoglou S."/>
            <person name="Birney E."/>
            <person name="Bork P."/>
            <person name="Brown D.G."/>
            <person name="Burge C.B."/>
            <person name="Cerutti L."/>
            <person name="Chen H.C."/>
            <person name="Church D."/>
            <person name="Clamp M."/>
            <person name="Copley R.R."/>
            <person name="Doerks T."/>
            <person name="Eddy S.R."/>
            <person name="Eichler E.E."/>
            <person name="Furey T.S."/>
            <person name="Galagan J."/>
            <person name="Gilbert J.G."/>
            <person name="Harmon C."/>
            <person name="Hayashizaki Y."/>
            <person name="Haussler D."/>
            <person name="Hermjakob H."/>
            <person name="Hokamp K."/>
            <person name="Jang W."/>
            <person name="Johnson L.S."/>
            <person name="Jones T.A."/>
            <person name="Kasif S."/>
            <person name="Kaspryzk A."/>
            <person name="Kennedy S."/>
            <person name="Kent W.J."/>
            <person name="Kitts P."/>
            <person name="Koonin E.V."/>
            <person name="Korf I."/>
            <person name="Kulp D."/>
            <person name="Lancet D."/>
            <person name="Lowe T.M."/>
            <person name="McLysaght A."/>
            <person name="Mikkelsen T."/>
            <person name="Moran J.V."/>
            <person name="Mulder N."/>
            <person name="Pollara V.J."/>
            <person name="Ponting C.P."/>
            <person name="Schuler G."/>
            <person name="Schultz J."/>
            <person name="Slater G."/>
            <person name="Smit A.F."/>
            <person name="Stupka E."/>
            <person name="Szustakowski J."/>
            <person name="Thierry-Mieg D."/>
            <person name="Thierry-Mieg J."/>
            <person name="Wagner L."/>
            <person name="Wallis J."/>
            <person name="Wheeler R."/>
            <person name="Williams A."/>
            <person name="Wolf Y.I."/>
            <person name="Wolfe K.H."/>
            <person name="Yang S.P."/>
            <person name="Yeh R.F."/>
            <person name="Collins F."/>
            <person name="Guyer M.S."/>
            <person name="Peterson J."/>
            <person name="Felsenfeld A."/>
            <person name="Wetterstrand K.A."/>
            <person name="Patrinos A."/>
            <person name="Morgan M.J."/>
            <person name="de Jong P."/>
            <person name="Catanese J.J."/>
            <person name="Osoegawa K."/>
            <person name="Shizuya H."/>
            <person name="Choi S."/>
            <person name="Chen Y.J."/>
        </authorList>
    </citation>
    <scope>NUCLEOTIDE SEQUENCE [LARGE SCALE GENOMIC DNA]</scope>
</reference>
<keyword evidence="2" id="KW-1185">Reference proteome</keyword>
<reference evidence="1 2" key="3">
    <citation type="journal article" date="2004" name="Nature">
        <title>Finishing the euchromatic sequence of the human genome.</title>
        <authorList>
            <consortium name="International Human Genome Sequencing Consortium"/>
        </authorList>
    </citation>
    <scope>NUCLEOTIDE SEQUENCE [LARGE SCALE GENOMIC DNA]</scope>
</reference>
<reference evidence="1 2" key="2">
    <citation type="journal article" date="2004" name="Nature">
        <title>The DNA sequence and biology of human chromosome 19.</title>
        <authorList>
            <person name="Grimwood J."/>
            <person name="Gordon L.A."/>
            <person name="Olsen A."/>
            <person name="Terry A."/>
            <person name="Schmutz J."/>
            <person name="Lamerdin J."/>
            <person name="Hellsten U."/>
            <person name="Goodstein D."/>
            <person name="Couronne O."/>
            <person name="Tran-Gyamfi M."/>
            <person name="Aerts A."/>
            <person name="Altherr M."/>
            <person name="Ashworth L."/>
            <person name="Bajorek E."/>
            <person name="Black S."/>
            <person name="Branscomb E."/>
            <person name="Caenepeel S."/>
            <person name="Carrano A."/>
            <person name="Caoile C."/>
            <person name="Chan Y.M."/>
            <person name="Christensen M."/>
            <person name="Cleland C.A."/>
            <person name="Copeland A."/>
            <person name="Dalin E."/>
            <person name="Dehal P."/>
            <person name="Denys M."/>
            <person name="Detter J.C."/>
            <person name="Escobar J."/>
            <person name="Flowers D."/>
            <person name="Fotopulos D."/>
            <person name="Garcia C."/>
            <person name="Georgescu A.M."/>
            <person name="Glavina T."/>
            <person name="Gomez M."/>
            <person name="Gonzales E."/>
            <person name="Groza M."/>
            <person name="Hammon N."/>
            <person name="Hawkins T."/>
            <person name="Haydu L."/>
            <person name="Ho I."/>
            <person name="Huang W."/>
            <person name="Israni S."/>
            <person name="Jett J."/>
            <person name="Kadner K."/>
            <person name="Kimball H."/>
            <person name="Kobayashi A."/>
            <person name="Larionov V."/>
            <person name="Leem S.H."/>
            <person name="Lopez F."/>
            <person name="Lou Y."/>
            <person name="Lowry S."/>
            <person name="Malfatti S."/>
            <person name="Martinez D."/>
            <person name="McCready P."/>
            <person name="Medina C."/>
            <person name="Morgan J."/>
            <person name="Nelson K."/>
            <person name="Nolan M."/>
            <person name="Ovcharenko I."/>
            <person name="Pitluck S."/>
            <person name="Pollard M."/>
            <person name="Popkie A.P."/>
            <person name="Predki P."/>
            <person name="Quan G."/>
            <person name="Ramirez L."/>
            <person name="Rash S."/>
            <person name="Retterer J."/>
            <person name="Rodriguez A."/>
            <person name="Rogers S."/>
            <person name="Salamov A."/>
            <person name="Salazar A."/>
            <person name="She X."/>
            <person name="Smith D."/>
            <person name="Slezak T."/>
            <person name="Solovyev V."/>
            <person name="Thayer N."/>
            <person name="Tice H."/>
            <person name="Tsai M."/>
            <person name="Ustaszewska A."/>
            <person name="Vo N."/>
            <person name="Wagner M."/>
            <person name="Wheeler J."/>
            <person name="Wu K."/>
            <person name="Xie G."/>
            <person name="Yang J."/>
            <person name="Dubchak I."/>
            <person name="Furey T.S."/>
            <person name="DeJong P."/>
            <person name="Dickson M."/>
            <person name="Gordon D."/>
            <person name="Eichler E.E."/>
            <person name="Pennacchio L.A."/>
            <person name="Richardson P."/>
            <person name="Stubbs L."/>
            <person name="Rokhsar D.S."/>
            <person name="Myers R.M."/>
            <person name="Rubin E.M."/>
            <person name="Lucas S.M."/>
        </authorList>
    </citation>
    <scope>NUCLEOTIDE SEQUENCE [LARGE SCALE GENOMIC DNA]</scope>
</reference>
<evidence type="ECO:0000313" key="2">
    <source>
        <dbReference type="Proteomes" id="UP000005640"/>
    </source>
</evidence>
<proteinExistence type="predicted"/>
<dbReference type="Bgee" id="ENSG00000124467">
    <property type="expression patterns" value="Expressed in male germ line stem cell (sensu Vertebrata) in testis and 27 other cell types or tissues"/>
</dbReference>
<dbReference type="HGNC" id="HGNC:9525">
    <property type="gene designation" value="PSG8"/>
</dbReference>
<dbReference type="Ensembl" id="ENST00000478387.1">
    <property type="protein sequence ID" value="ENSP00000469979.1"/>
    <property type="gene ID" value="ENSG00000124467.20"/>
</dbReference>
<evidence type="ECO:0000313" key="1">
    <source>
        <dbReference type="Ensembl" id="ENSP00000469979.1"/>
    </source>
</evidence>
<gene>
    <name evidence="1" type="primary">PSG8</name>
</gene>
<dbReference type="ExpressionAtlas" id="M0QYP3">
    <property type="expression patterns" value="baseline and differential"/>
</dbReference>
<dbReference type="OrthoDB" id="9479347at2759"/>
<dbReference type="HOGENOM" id="CLU_3299139_0_0_1"/>
<name>M0QYP3_HUMAN</name>
<dbReference type="EMBL" id="AC004654">
    <property type="status" value="NOT_ANNOTATED_CDS"/>
    <property type="molecule type" value="Genomic_DNA"/>
</dbReference>
<dbReference type="OpenTargets" id="ENSG00000124467"/>
<dbReference type="AlphaFoldDB" id="M0QYP3"/>
<protein>
    <submittedName>
        <fullName evidence="1">Pregnancy specific beta-1-glycoprotein 8</fullName>
    </submittedName>
</protein>
<dbReference type="GeneTree" id="ENSGT01100000263479"/>
<accession>M0QYP3</accession>
<reference evidence="1" key="5">
    <citation type="submission" date="2025-09" db="UniProtKB">
        <authorList>
            <consortium name="Ensembl"/>
        </authorList>
    </citation>
    <scope>IDENTIFICATION</scope>
</reference>
<sequence>MGLLSAPPCTQRITWKGLLLTGHSLDSALSLEVTGSSQPL</sequence>
<reference evidence="1" key="4">
    <citation type="submission" date="2025-08" db="UniProtKB">
        <authorList>
            <consortium name="Ensembl"/>
        </authorList>
    </citation>
    <scope>IDENTIFICATION</scope>
</reference>
<organism evidence="1 2">
    <name type="scientific">Homo sapiens</name>
    <name type="common">Human</name>
    <dbReference type="NCBI Taxonomy" id="9606"/>
    <lineage>
        <taxon>Eukaryota</taxon>
        <taxon>Metazoa</taxon>
        <taxon>Chordata</taxon>
        <taxon>Craniata</taxon>
        <taxon>Vertebrata</taxon>
        <taxon>Euteleostomi</taxon>
        <taxon>Mammalia</taxon>
        <taxon>Eutheria</taxon>
        <taxon>Euarchontoglires</taxon>
        <taxon>Primates</taxon>
        <taxon>Haplorrhini</taxon>
        <taxon>Catarrhini</taxon>
        <taxon>Hominidae</taxon>
        <taxon>Homo</taxon>
    </lineage>
</organism>
<dbReference type="VEuPathDB" id="HostDB:ENSG00000124467"/>
<dbReference type="Proteomes" id="UP000005640">
    <property type="component" value="Chromosome 19"/>
</dbReference>